<evidence type="ECO:0000313" key="1">
    <source>
        <dbReference type="EMBL" id="KAK3720914.1"/>
    </source>
</evidence>
<protein>
    <submittedName>
        <fullName evidence="1">Uncharacterized protein</fullName>
    </submittedName>
</protein>
<proteinExistence type="predicted"/>
<dbReference type="Proteomes" id="UP001281147">
    <property type="component" value="Unassembled WGS sequence"/>
</dbReference>
<accession>A0ACC3NQU1</accession>
<keyword evidence="2" id="KW-1185">Reference proteome</keyword>
<comment type="caution">
    <text evidence="1">The sequence shown here is derived from an EMBL/GenBank/DDBJ whole genome shotgun (WGS) entry which is preliminary data.</text>
</comment>
<organism evidence="1 2">
    <name type="scientific">Vermiconidia calcicola</name>
    <dbReference type="NCBI Taxonomy" id="1690605"/>
    <lineage>
        <taxon>Eukaryota</taxon>
        <taxon>Fungi</taxon>
        <taxon>Dikarya</taxon>
        <taxon>Ascomycota</taxon>
        <taxon>Pezizomycotina</taxon>
        <taxon>Dothideomycetes</taxon>
        <taxon>Dothideomycetidae</taxon>
        <taxon>Mycosphaerellales</taxon>
        <taxon>Extremaceae</taxon>
        <taxon>Vermiconidia</taxon>
    </lineage>
</organism>
<name>A0ACC3NQU1_9PEZI</name>
<gene>
    <name evidence="1" type="ORF">LTR37_003577</name>
</gene>
<dbReference type="EMBL" id="JAUTXU010000020">
    <property type="protein sequence ID" value="KAK3720914.1"/>
    <property type="molecule type" value="Genomic_DNA"/>
</dbReference>
<evidence type="ECO:0000313" key="2">
    <source>
        <dbReference type="Proteomes" id="UP001281147"/>
    </source>
</evidence>
<sequence>MPVGAIDSLLFRNLFGTEQIRAIFDDKAYVRRCVDVEAALALAQSRERVIPDDFGKQIASACRSVSLDYERMSNETEIVGYPILPLVRQLSAACGDEAGKYVHWGATTQDIQDTATVLQMRAGLKLVDGQLTALISTLSTLASKYKNTPMAGRTHLQHALPVTLGYKCAVYLSSFQRHLERLEQLRPRCLLVQFGGAAGTLASLGSDTDVGLRVRKALANELDLYDPSITWHTARDGVAEIVNFLALVGGSLGKLALDVMIMSSNEMSEVSEPFVPHRGASSTMPQKRNPISSEVILAASKILRSNASLCLDAMVTDFERASGPWHLEWVAVPESFVIAVGALSQADFALAGLVVNTGQMKHNLDSTRGLIVAEAVMMELAGHIGRQRAHDVVYEACKDAIESEERRTLYEALLEKLELLPAISPDKLQSLCEPSNYLGAADRMVDNVLALNS</sequence>
<reference evidence="1" key="1">
    <citation type="submission" date="2023-07" db="EMBL/GenBank/DDBJ databases">
        <title>Black Yeasts Isolated from many extreme environments.</title>
        <authorList>
            <person name="Coleine C."/>
            <person name="Stajich J.E."/>
            <person name="Selbmann L."/>
        </authorList>
    </citation>
    <scope>NUCLEOTIDE SEQUENCE</scope>
    <source>
        <strain evidence="1">CCFEE 5714</strain>
    </source>
</reference>